<dbReference type="InterPro" id="IPR053894">
    <property type="entry name" value="OAF_N"/>
</dbReference>
<dbReference type="InterPro" id="IPR026315">
    <property type="entry name" value="Oaf"/>
</dbReference>
<dbReference type="EMBL" id="GBHO01029526">
    <property type="protein sequence ID" value="JAG14078.1"/>
    <property type="molecule type" value="Transcribed_RNA"/>
</dbReference>
<sequence>MHRLSASCFLQLVLVFVVNVNTQLLINVKNQGGDVLQETITANVTDDTVMLEFQRSDGTLITQLIDFRTEVQILKALVLGEEERGQSQYQVMCFVCHVNKDEFISSDAMSKLRQKNPGTLRVPEIEKEKERFEMNMLMEVGRSAVISRHIATLCTEANDATYTRTADIESWASLPRGAERRRLLGAVREAPRAPSTCREAKGMWTPCTCRLETCIGWYPCGLKYCRAKDGSSYRCGIRTCRKCHLYAYYVRQKQLCLWDE</sequence>
<dbReference type="AlphaFoldDB" id="A0A0A9XTL1"/>
<organism evidence="7">
    <name type="scientific">Lygus hesperus</name>
    <name type="common">Western plant bug</name>
    <dbReference type="NCBI Taxonomy" id="30085"/>
    <lineage>
        <taxon>Eukaryota</taxon>
        <taxon>Metazoa</taxon>
        <taxon>Ecdysozoa</taxon>
        <taxon>Arthropoda</taxon>
        <taxon>Hexapoda</taxon>
        <taxon>Insecta</taxon>
        <taxon>Pterygota</taxon>
        <taxon>Neoptera</taxon>
        <taxon>Paraneoptera</taxon>
        <taxon>Hemiptera</taxon>
        <taxon>Heteroptera</taxon>
        <taxon>Panheteroptera</taxon>
        <taxon>Cimicomorpha</taxon>
        <taxon>Miridae</taxon>
        <taxon>Mirini</taxon>
        <taxon>Lygus</taxon>
    </lineage>
</organism>
<dbReference type="PANTHER" id="PTHR13423:SF2">
    <property type="entry name" value="OUT AT FIRST PROTEIN HOMOLOG"/>
    <property type="match status" value="1"/>
</dbReference>
<gene>
    <name evidence="7" type="primary">oaf_0</name>
    <name evidence="6" type="synonym">oaf_1</name>
    <name evidence="5" type="synonym">oaf_2</name>
    <name evidence="6" type="ORF">CM83_49202</name>
    <name evidence="5" type="ORF">CM83_49206</name>
    <name evidence="7" type="ORF">CM83_49208</name>
</gene>
<evidence type="ECO:0000313" key="7">
    <source>
        <dbReference type="EMBL" id="JAG24077.1"/>
    </source>
</evidence>
<evidence type="ECO:0000256" key="2">
    <source>
        <dbReference type="SAM" id="SignalP"/>
    </source>
</evidence>
<evidence type="ECO:0000313" key="6">
    <source>
        <dbReference type="EMBL" id="JAG14080.1"/>
    </source>
</evidence>
<proteinExistence type="inferred from homology"/>
<dbReference type="InterPro" id="IPR053897">
    <property type="entry name" value="Oaf_C"/>
</dbReference>
<name>A0A0A9XTL1_LYGHE</name>
<reference evidence="7" key="2">
    <citation type="submission" date="2014-07" db="EMBL/GenBank/DDBJ databases">
        <authorList>
            <person name="Hull J."/>
        </authorList>
    </citation>
    <scope>NUCLEOTIDE SEQUENCE</scope>
</reference>
<dbReference type="Pfam" id="PF22873">
    <property type="entry name" value="OAF_C"/>
    <property type="match status" value="1"/>
</dbReference>
<dbReference type="EMBL" id="GBHO01019527">
    <property type="protein sequence ID" value="JAG24077.1"/>
    <property type="molecule type" value="Transcribed_RNA"/>
</dbReference>
<protein>
    <submittedName>
        <fullName evidence="7">Out at first protein</fullName>
    </submittedName>
</protein>
<evidence type="ECO:0000259" key="3">
    <source>
        <dbReference type="Pfam" id="PF14941"/>
    </source>
</evidence>
<keyword evidence="2" id="KW-0732">Signal</keyword>
<evidence type="ECO:0000313" key="5">
    <source>
        <dbReference type="EMBL" id="JAG14078.1"/>
    </source>
</evidence>
<feature type="chain" id="PRO_5007389900" evidence="2">
    <location>
        <begin position="23"/>
        <end position="260"/>
    </location>
</feature>
<dbReference type="Pfam" id="PF14941">
    <property type="entry name" value="OAF_N"/>
    <property type="match status" value="1"/>
</dbReference>
<comment type="similarity">
    <text evidence="1">Belongs to the OAF family.</text>
</comment>
<dbReference type="EMBL" id="GBHO01029524">
    <property type="protein sequence ID" value="JAG14080.1"/>
    <property type="molecule type" value="Transcribed_RNA"/>
</dbReference>
<dbReference type="PANTHER" id="PTHR13423">
    <property type="entry name" value="OUT AT FIRST"/>
    <property type="match status" value="1"/>
</dbReference>
<feature type="domain" description="Out at first protein BRICHOS-like" evidence="3">
    <location>
        <begin position="22"/>
        <end position="171"/>
    </location>
</feature>
<reference evidence="7" key="1">
    <citation type="journal article" date="2014" name="PLoS ONE">
        <title>Transcriptome-Based Identification of ABC Transporters in the Western Tarnished Plant Bug Lygus hesperus.</title>
        <authorList>
            <person name="Hull J.J."/>
            <person name="Chaney K."/>
            <person name="Geib S.M."/>
            <person name="Fabrick J.A."/>
            <person name="Brent C.S."/>
            <person name="Walsh D."/>
            <person name="Lavine L.C."/>
        </authorList>
    </citation>
    <scope>NUCLEOTIDE SEQUENCE</scope>
</reference>
<feature type="domain" description="Out at first C-terminal" evidence="4">
    <location>
        <begin position="197"/>
        <end position="260"/>
    </location>
</feature>
<feature type="signal peptide" evidence="2">
    <location>
        <begin position="1"/>
        <end position="22"/>
    </location>
</feature>
<evidence type="ECO:0000259" key="4">
    <source>
        <dbReference type="Pfam" id="PF22873"/>
    </source>
</evidence>
<evidence type="ECO:0000256" key="1">
    <source>
        <dbReference type="ARBA" id="ARBA00005786"/>
    </source>
</evidence>
<accession>A0A0A9XTL1</accession>